<dbReference type="GO" id="GO:0005737">
    <property type="term" value="C:cytoplasm"/>
    <property type="evidence" value="ECO:0007669"/>
    <property type="project" value="TreeGrafter"/>
</dbReference>
<reference evidence="2 3" key="1">
    <citation type="submission" date="2020-08" db="EMBL/GenBank/DDBJ databases">
        <title>Sequencing the genomes of 1000 actinobacteria strains.</title>
        <authorList>
            <person name="Klenk H.-P."/>
        </authorList>
    </citation>
    <scope>NUCLEOTIDE SEQUENCE [LARGE SCALE GENOMIC DNA]</scope>
    <source>
        <strain evidence="2 3">DSM 41654</strain>
    </source>
</reference>
<dbReference type="Gene3D" id="3.40.630.30">
    <property type="match status" value="1"/>
</dbReference>
<evidence type="ECO:0000313" key="3">
    <source>
        <dbReference type="Proteomes" id="UP000540506"/>
    </source>
</evidence>
<evidence type="ECO:0000313" key="2">
    <source>
        <dbReference type="EMBL" id="MBB4921311.1"/>
    </source>
</evidence>
<organism evidence="2 3">
    <name type="scientific">Kitasatospora kifunensis</name>
    <name type="common">Streptomyces kifunensis</name>
    <dbReference type="NCBI Taxonomy" id="58351"/>
    <lineage>
        <taxon>Bacteria</taxon>
        <taxon>Bacillati</taxon>
        <taxon>Actinomycetota</taxon>
        <taxon>Actinomycetes</taxon>
        <taxon>Kitasatosporales</taxon>
        <taxon>Streptomycetaceae</taxon>
        <taxon>Kitasatospora</taxon>
    </lineage>
</organism>
<proteinExistence type="predicted"/>
<dbReference type="InterPro" id="IPR051908">
    <property type="entry name" value="Ribosomal_N-acetyltransferase"/>
</dbReference>
<dbReference type="RefSeq" id="WP_184933666.1">
    <property type="nucleotide sequence ID" value="NZ_JACHJV010000001.1"/>
</dbReference>
<dbReference type="GO" id="GO:0008999">
    <property type="term" value="F:protein-N-terminal-alanine acetyltransferase activity"/>
    <property type="evidence" value="ECO:0007669"/>
    <property type="project" value="TreeGrafter"/>
</dbReference>
<dbReference type="SUPFAM" id="SSF55729">
    <property type="entry name" value="Acyl-CoA N-acyltransferases (Nat)"/>
    <property type="match status" value="1"/>
</dbReference>
<evidence type="ECO:0000259" key="1">
    <source>
        <dbReference type="PROSITE" id="PS51186"/>
    </source>
</evidence>
<accession>A0A7W7QY59</accession>
<comment type="caution">
    <text evidence="2">The sequence shown here is derived from an EMBL/GenBank/DDBJ whole genome shotgun (WGS) entry which is preliminary data.</text>
</comment>
<keyword evidence="3" id="KW-1185">Reference proteome</keyword>
<dbReference type="PANTHER" id="PTHR43441:SF11">
    <property type="entry name" value="RIBOSOMAL-PROTEIN-SERINE ACETYLTRANSFERASE"/>
    <property type="match status" value="1"/>
</dbReference>
<dbReference type="AlphaFoldDB" id="A0A7W7QY59"/>
<dbReference type="CDD" id="cd04301">
    <property type="entry name" value="NAT_SF"/>
    <property type="match status" value="1"/>
</dbReference>
<protein>
    <submittedName>
        <fullName evidence="2">RimJ/RimL family protein N-acetyltransferase</fullName>
    </submittedName>
</protein>
<gene>
    <name evidence="2" type="ORF">FHR34_000304</name>
</gene>
<keyword evidence="2" id="KW-0808">Transferase</keyword>
<dbReference type="Proteomes" id="UP000540506">
    <property type="component" value="Unassembled WGS sequence"/>
</dbReference>
<dbReference type="EMBL" id="JACHJV010000001">
    <property type="protein sequence ID" value="MBB4921311.1"/>
    <property type="molecule type" value="Genomic_DNA"/>
</dbReference>
<dbReference type="GO" id="GO:1990189">
    <property type="term" value="F:protein N-terminal-serine acetyltransferase activity"/>
    <property type="evidence" value="ECO:0007669"/>
    <property type="project" value="TreeGrafter"/>
</dbReference>
<name>A0A7W7QY59_KITKI</name>
<dbReference type="PANTHER" id="PTHR43441">
    <property type="entry name" value="RIBOSOMAL-PROTEIN-SERINE ACETYLTRANSFERASE"/>
    <property type="match status" value="1"/>
</dbReference>
<feature type="domain" description="N-acetyltransferase" evidence="1">
    <location>
        <begin position="7"/>
        <end position="172"/>
    </location>
</feature>
<sequence>MIESERVGLRARHESDVAVLQTELYDDVVTRVRADSRPWRPVPPGSAAAPHAVAAPSDDVVCFSVVELASGELAGDAVLWGIDTHNRTAHLGISLRPAFRGRGLGTDVVRALCHYGFVIRGLHRLQLETLADNAAMLAAAGRVGFSVEGTLRRAAWVSGAFVDEVVLGLLAEDWVPVSS</sequence>
<dbReference type="PROSITE" id="PS51186">
    <property type="entry name" value="GNAT"/>
    <property type="match status" value="1"/>
</dbReference>
<dbReference type="InterPro" id="IPR016181">
    <property type="entry name" value="Acyl_CoA_acyltransferase"/>
</dbReference>
<dbReference type="Pfam" id="PF13302">
    <property type="entry name" value="Acetyltransf_3"/>
    <property type="match status" value="1"/>
</dbReference>
<dbReference type="InterPro" id="IPR000182">
    <property type="entry name" value="GNAT_dom"/>
</dbReference>